<evidence type="ECO:0000313" key="2">
    <source>
        <dbReference type="EMBL" id="CAI9723526.1"/>
    </source>
</evidence>
<evidence type="ECO:0000313" key="3">
    <source>
        <dbReference type="Proteomes" id="UP001162480"/>
    </source>
</evidence>
<organism evidence="2 3">
    <name type="scientific">Octopus vulgaris</name>
    <name type="common">Common octopus</name>
    <dbReference type="NCBI Taxonomy" id="6645"/>
    <lineage>
        <taxon>Eukaryota</taxon>
        <taxon>Metazoa</taxon>
        <taxon>Spiralia</taxon>
        <taxon>Lophotrochozoa</taxon>
        <taxon>Mollusca</taxon>
        <taxon>Cephalopoda</taxon>
        <taxon>Coleoidea</taxon>
        <taxon>Octopodiformes</taxon>
        <taxon>Octopoda</taxon>
        <taxon>Incirrata</taxon>
        <taxon>Octopodidae</taxon>
        <taxon>Octopus</taxon>
    </lineage>
</organism>
<protein>
    <submittedName>
        <fullName evidence="2">Uncharacterized protein</fullName>
    </submittedName>
</protein>
<gene>
    <name evidence="2" type="ORF">OCTVUL_1B029661</name>
</gene>
<dbReference type="Proteomes" id="UP001162480">
    <property type="component" value="Chromosome 5"/>
</dbReference>
<name>A0AA36AWD4_OCTVU</name>
<sequence>MRELNEEYGNLSNEKTEVLGEDNDTVAGLEDRSEKSGRNKWWLIKKTVEKGKIMTTWPKSKGKYSHWLNIIPKEENKDPVCANWDLVKRWKGAIQETAGHEHAGLLIAVQE</sequence>
<feature type="region of interest" description="Disordered" evidence="1">
    <location>
        <begin position="1"/>
        <end position="31"/>
    </location>
</feature>
<keyword evidence="3" id="KW-1185">Reference proteome</keyword>
<dbReference type="EMBL" id="OX597818">
    <property type="protein sequence ID" value="CAI9723526.1"/>
    <property type="molecule type" value="Genomic_DNA"/>
</dbReference>
<reference evidence="2" key="1">
    <citation type="submission" date="2023-08" db="EMBL/GenBank/DDBJ databases">
        <authorList>
            <person name="Alioto T."/>
            <person name="Alioto T."/>
            <person name="Gomez Garrido J."/>
        </authorList>
    </citation>
    <scope>NUCLEOTIDE SEQUENCE</scope>
</reference>
<proteinExistence type="predicted"/>
<accession>A0AA36AWD4</accession>
<evidence type="ECO:0000256" key="1">
    <source>
        <dbReference type="SAM" id="MobiDB-lite"/>
    </source>
</evidence>
<dbReference type="AlphaFoldDB" id="A0AA36AWD4"/>